<dbReference type="SMART" id="SM00184">
    <property type="entry name" value="RING"/>
    <property type="match status" value="1"/>
</dbReference>
<evidence type="ECO:0000259" key="11">
    <source>
        <dbReference type="PROSITE" id="PS50089"/>
    </source>
</evidence>
<keyword evidence="15" id="KW-1185">Reference proteome</keyword>
<comment type="similarity">
    <text evidence="1">Belongs to the SNF2/RAD54 helicase family.</text>
</comment>
<evidence type="ECO:0000259" key="13">
    <source>
        <dbReference type="PROSITE" id="PS51194"/>
    </source>
</evidence>
<evidence type="ECO:0000313" key="14">
    <source>
        <dbReference type="EMBL" id="KAK0661741.1"/>
    </source>
</evidence>
<feature type="region of interest" description="Disordered" evidence="10">
    <location>
        <begin position="148"/>
        <end position="188"/>
    </location>
</feature>
<feature type="compositionally biased region" description="Basic and acidic residues" evidence="10">
    <location>
        <begin position="966"/>
        <end position="976"/>
    </location>
</feature>
<feature type="compositionally biased region" description="Basic residues" evidence="10">
    <location>
        <begin position="953"/>
        <end position="965"/>
    </location>
</feature>
<dbReference type="InterPro" id="IPR017907">
    <property type="entry name" value="Znf_RING_CS"/>
</dbReference>
<dbReference type="InterPro" id="IPR001650">
    <property type="entry name" value="Helicase_C-like"/>
</dbReference>
<evidence type="ECO:0000313" key="15">
    <source>
        <dbReference type="Proteomes" id="UP001175001"/>
    </source>
</evidence>
<feature type="domain" description="RING-type" evidence="11">
    <location>
        <begin position="871"/>
        <end position="916"/>
    </location>
</feature>
<dbReference type="Gene3D" id="3.30.40.10">
    <property type="entry name" value="Zinc/RING finger domain, C3HC4 (zinc finger)"/>
    <property type="match status" value="1"/>
</dbReference>
<dbReference type="GO" id="GO:0016787">
    <property type="term" value="F:hydrolase activity"/>
    <property type="evidence" value="ECO:0007669"/>
    <property type="project" value="UniProtKB-KW"/>
</dbReference>
<dbReference type="CDD" id="cd18008">
    <property type="entry name" value="DEXDc_SHPRH-like"/>
    <property type="match status" value="1"/>
</dbReference>
<feature type="compositionally biased region" description="Polar residues" evidence="10">
    <location>
        <begin position="345"/>
        <end position="357"/>
    </location>
</feature>
<comment type="caution">
    <text evidence="14">The sequence shown here is derived from an EMBL/GenBank/DDBJ whole genome shotgun (WGS) entry which is preliminary data.</text>
</comment>
<evidence type="ECO:0000256" key="2">
    <source>
        <dbReference type="ARBA" id="ARBA00022723"/>
    </source>
</evidence>
<evidence type="ECO:0000256" key="10">
    <source>
        <dbReference type="SAM" id="MobiDB-lite"/>
    </source>
</evidence>
<dbReference type="InterPro" id="IPR049730">
    <property type="entry name" value="SNF2/RAD54-like_C"/>
</dbReference>
<sequence>MSETEVKAEPEDQAFIQPPRPTDPGATRETAIEIDDIETPVKTEEEEDDNVGLPPSNLRDFGHDKASAILIDDDDTPDTHQGEHSLSPATPNAPLTSTVRSESPVAPGNRQSPPLRLGTSMLSKPGRKPARRDLQQMRLLRKRLRSTVNNNNNNDDYGPIYGAPPTPGPSHNGIPGPSIATPEEQQHSAPVLTPFEQARAEYEGKKANGMSTIEDDITFLRLQNEEDARKKQAAADALYEAEGDMDVDEDFGAPQDDPEEDSLFVPRSTSRRRKRTGAWPRQDDDDEDDFLDVGEGPSSASADRDEGDSSEEVEGKRKRRKKSKSTTRKRAKKGEGSRKGKKNARAQSPQAEASTNGARALDSLMHSNVFRDAAANQNAPALPEITDTRKTEALKKLIASVPQSQRKKALTDRNELLKASQKFSRRGARPNGAGGWKITGMVSSLQNHQLIGAGFMREREGAADKPHGGLCADAMGLGKTLEMIANIINDCPRRPEPGEPITTLIVLPATLVTQWHDELKKHVDRRQRLSILEWKAGSRPETHDPVETISKFDIVLTTYYEVRNSYPKAEVPIELQTSEEKNAWWKEYFEQHKGHLHSVQWRRVVLDEAQAIKNYRSATSLACRALKSKYRWALSGTPILNSALELYPYFKFLQVPYTGTFRVFKANYYSKADDEPMERLSIMVNRFMIRRTHKDTMFGAPIVKLPKASDRIHWVKFNDLERAIYEIVRKRMVTRVNSFAQDNTLQRNYRNVLVMLLRLRQMTGNLLLVEVVMKDLLEREDHEKIRKLAEMELDGDDTRRAQIIELRRMLSKPPPDAQVDENDDNYGFLDDVPDEGISLGRAHGKKFNFNRYLQDLREGKEWEDLKKRTLCVVCNMPPDQPYVTSCYHIYCEECLEMQQHESAARGEAHSLCLQCSVEYIWSHPCDEFDLDSIVSDIDEADINADDEPPVERWRKKKNKKSKGKGKGKDRNDEESVTRTWIEKNGTVLPSAKTIAVKAQILNWLQQDPEAKILVYTQFISMIQIMKKICQMEEWNFLEYTGKMTIAARDKALDSFKNGNASILLASLKCGGLGLNLTAAKHVISIDPWWNSAIEQQAFCRVFRIGQTEETSMTRFAVANSIDEKLIAMQDKKQEEIDRVMGDSGPQRENLSVSEMMRLFGPVREDNQGREFIIVEDKETLPQYDADSEDEGDED</sequence>
<dbReference type="Gene3D" id="3.40.50.10810">
    <property type="entry name" value="Tandem AAA-ATPase domain"/>
    <property type="match status" value="1"/>
</dbReference>
<dbReference type="AlphaFoldDB" id="A0AA39Z032"/>
<evidence type="ECO:0000256" key="3">
    <source>
        <dbReference type="ARBA" id="ARBA00022741"/>
    </source>
</evidence>
<proteinExistence type="inferred from homology"/>
<dbReference type="GO" id="GO:0005524">
    <property type="term" value="F:ATP binding"/>
    <property type="evidence" value="ECO:0007669"/>
    <property type="project" value="UniProtKB-KW"/>
</dbReference>
<feature type="compositionally biased region" description="Acidic residues" evidence="10">
    <location>
        <begin position="283"/>
        <end position="292"/>
    </location>
</feature>
<feature type="compositionally biased region" description="Polar residues" evidence="10">
    <location>
        <begin position="87"/>
        <end position="101"/>
    </location>
</feature>
<dbReference type="GO" id="GO:0006281">
    <property type="term" value="P:DNA repair"/>
    <property type="evidence" value="ECO:0007669"/>
    <property type="project" value="TreeGrafter"/>
</dbReference>
<feature type="domain" description="Helicase ATP-binding" evidence="12">
    <location>
        <begin position="460"/>
        <end position="656"/>
    </location>
</feature>
<name>A0AA39Z032_9PEZI</name>
<feature type="region of interest" description="Disordered" evidence="10">
    <location>
        <begin position="227"/>
        <end position="357"/>
    </location>
</feature>
<evidence type="ECO:0000256" key="1">
    <source>
        <dbReference type="ARBA" id="ARBA00007025"/>
    </source>
</evidence>
<dbReference type="InterPro" id="IPR001841">
    <property type="entry name" value="Znf_RING"/>
</dbReference>
<reference evidence="14" key="1">
    <citation type="submission" date="2023-06" db="EMBL/GenBank/DDBJ databases">
        <title>Multi-omics analyses reveal the molecular pathogenesis toolkit of Lasiodiplodia hormozganensis, a cross-kingdom pathogen.</title>
        <authorList>
            <person name="Felix C."/>
            <person name="Meneses R."/>
            <person name="Goncalves M.F.M."/>
            <person name="Tilleman L."/>
            <person name="Duarte A.S."/>
            <person name="Jorrin-Novo J.V."/>
            <person name="Van De Peer Y."/>
            <person name="Deforce D."/>
            <person name="Van Nieuwerburgh F."/>
            <person name="Esteves A.C."/>
            <person name="Alves A."/>
        </authorList>
    </citation>
    <scope>NUCLEOTIDE SEQUENCE</scope>
    <source>
        <strain evidence="14">CBS 339.90</strain>
    </source>
</reference>
<dbReference type="PANTHER" id="PTHR45626:SF17">
    <property type="entry name" value="HELICASE-LIKE TRANSCRIPTION FACTOR"/>
    <property type="match status" value="1"/>
</dbReference>
<keyword evidence="3" id="KW-0547">Nucleotide-binding</keyword>
<dbReference type="SUPFAM" id="SSF52540">
    <property type="entry name" value="P-loop containing nucleoside triphosphate hydrolases"/>
    <property type="match status" value="2"/>
</dbReference>
<feature type="compositionally biased region" description="Basic and acidic residues" evidence="10">
    <location>
        <begin position="1"/>
        <end position="10"/>
    </location>
</feature>
<dbReference type="SUPFAM" id="SSF57850">
    <property type="entry name" value="RING/U-box"/>
    <property type="match status" value="1"/>
</dbReference>
<feature type="compositionally biased region" description="Basic residues" evidence="10">
    <location>
        <begin position="316"/>
        <end position="332"/>
    </location>
</feature>
<evidence type="ECO:0000256" key="6">
    <source>
        <dbReference type="ARBA" id="ARBA00022806"/>
    </source>
</evidence>
<evidence type="ECO:0000256" key="8">
    <source>
        <dbReference type="ARBA" id="ARBA00022840"/>
    </source>
</evidence>
<dbReference type="PROSITE" id="PS51192">
    <property type="entry name" value="HELICASE_ATP_BIND_1"/>
    <property type="match status" value="1"/>
</dbReference>
<dbReference type="GO" id="GO:0005634">
    <property type="term" value="C:nucleus"/>
    <property type="evidence" value="ECO:0007669"/>
    <property type="project" value="TreeGrafter"/>
</dbReference>
<dbReference type="PROSITE" id="PS00518">
    <property type="entry name" value="ZF_RING_1"/>
    <property type="match status" value="1"/>
</dbReference>
<dbReference type="PROSITE" id="PS50089">
    <property type="entry name" value="ZF_RING_2"/>
    <property type="match status" value="1"/>
</dbReference>
<dbReference type="GO" id="GO:0008094">
    <property type="term" value="F:ATP-dependent activity, acting on DNA"/>
    <property type="evidence" value="ECO:0007669"/>
    <property type="project" value="TreeGrafter"/>
</dbReference>
<dbReference type="Pfam" id="PF00271">
    <property type="entry name" value="Helicase_C"/>
    <property type="match status" value="1"/>
</dbReference>
<protein>
    <submittedName>
        <fullName evidence="14">ATP-dependent helicase</fullName>
    </submittedName>
</protein>
<evidence type="ECO:0000256" key="5">
    <source>
        <dbReference type="ARBA" id="ARBA00022801"/>
    </source>
</evidence>
<dbReference type="CDD" id="cd16449">
    <property type="entry name" value="RING-HC"/>
    <property type="match status" value="1"/>
</dbReference>
<evidence type="ECO:0000256" key="7">
    <source>
        <dbReference type="ARBA" id="ARBA00022833"/>
    </source>
</evidence>
<evidence type="ECO:0000256" key="9">
    <source>
        <dbReference type="PROSITE-ProRule" id="PRU00175"/>
    </source>
</evidence>
<dbReference type="PANTHER" id="PTHR45626">
    <property type="entry name" value="TRANSCRIPTION TERMINATION FACTOR 2-RELATED"/>
    <property type="match status" value="1"/>
</dbReference>
<dbReference type="InterPro" id="IPR013083">
    <property type="entry name" value="Znf_RING/FYVE/PHD"/>
</dbReference>
<keyword evidence="5" id="KW-0378">Hydrolase</keyword>
<dbReference type="InterPro" id="IPR000330">
    <property type="entry name" value="SNF2_N"/>
</dbReference>
<dbReference type="Pfam" id="PF00176">
    <property type="entry name" value="SNF2-rel_dom"/>
    <property type="match status" value="1"/>
</dbReference>
<dbReference type="PROSITE" id="PS51194">
    <property type="entry name" value="HELICASE_CTER"/>
    <property type="match status" value="1"/>
</dbReference>
<keyword evidence="7" id="KW-0862">Zinc</keyword>
<evidence type="ECO:0000256" key="4">
    <source>
        <dbReference type="ARBA" id="ARBA00022771"/>
    </source>
</evidence>
<accession>A0AA39Z032</accession>
<organism evidence="14 15">
    <name type="scientific">Lasiodiplodia hormozganensis</name>
    <dbReference type="NCBI Taxonomy" id="869390"/>
    <lineage>
        <taxon>Eukaryota</taxon>
        <taxon>Fungi</taxon>
        <taxon>Dikarya</taxon>
        <taxon>Ascomycota</taxon>
        <taxon>Pezizomycotina</taxon>
        <taxon>Dothideomycetes</taxon>
        <taxon>Dothideomycetes incertae sedis</taxon>
        <taxon>Botryosphaeriales</taxon>
        <taxon>Botryosphaeriaceae</taxon>
        <taxon>Lasiodiplodia</taxon>
    </lineage>
</organism>
<feature type="domain" description="Helicase C-terminal" evidence="13">
    <location>
        <begin position="996"/>
        <end position="1151"/>
    </location>
</feature>
<keyword evidence="2" id="KW-0479">Metal-binding</keyword>
<dbReference type="EMBL" id="JAUJDW010000007">
    <property type="protein sequence ID" value="KAK0661741.1"/>
    <property type="molecule type" value="Genomic_DNA"/>
</dbReference>
<dbReference type="InterPro" id="IPR038718">
    <property type="entry name" value="SNF2-like_sf"/>
</dbReference>
<dbReference type="Proteomes" id="UP001175001">
    <property type="component" value="Unassembled WGS sequence"/>
</dbReference>
<dbReference type="InterPro" id="IPR027417">
    <property type="entry name" value="P-loop_NTPase"/>
</dbReference>
<evidence type="ECO:0000259" key="12">
    <source>
        <dbReference type="PROSITE" id="PS51192"/>
    </source>
</evidence>
<feature type="compositionally biased region" description="Acidic residues" evidence="10">
    <location>
        <begin position="32"/>
        <end position="50"/>
    </location>
</feature>
<keyword evidence="6 14" id="KW-0347">Helicase</keyword>
<feature type="region of interest" description="Disordered" evidence="10">
    <location>
        <begin position="1"/>
        <end position="134"/>
    </location>
</feature>
<dbReference type="Gene3D" id="3.40.50.300">
    <property type="entry name" value="P-loop containing nucleotide triphosphate hydrolases"/>
    <property type="match status" value="1"/>
</dbReference>
<feature type="region of interest" description="Disordered" evidence="10">
    <location>
        <begin position="941"/>
        <end position="976"/>
    </location>
</feature>
<dbReference type="GO" id="GO:0008270">
    <property type="term" value="F:zinc ion binding"/>
    <property type="evidence" value="ECO:0007669"/>
    <property type="project" value="UniProtKB-KW"/>
</dbReference>
<dbReference type="CDD" id="cd18793">
    <property type="entry name" value="SF2_C_SNF"/>
    <property type="match status" value="1"/>
</dbReference>
<dbReference type="SMART" id="SM00490">
    <property type="entry name" value="HELICc"/>
    <property type="match status" value="1"/>
</dbReference>
<keyword evidence="4 9" id="KW-0863">Zinc-finger</keyword>
<dbReference type="InterPro" id="IPR014001">
    <property type="entry name" value="Helicase_ATP-bd"/>
</dbReference>
<dbReference type="SMART" id="SM00487">
    <property type="entry name" value="DEXDc"/>
    <property type="match status" value="1"/>
</dbReference>
<dbReference type="GO" id="GO:0004386">
    <property type="term" value="F:helicase activity"/>
    <property type="evidence" value="ECO:0007669"/>
    <property type="project" value="UniProtKB-KW"/>
</dbReference>
<dbReference type="InterPro" id="IPR050628">
    <property type="entry name" value="SNF2_RAD54_helicase_TF"/>
</dbReference>
<gene>
    <name evidence="14" type="ORF">DIS24_g2242</name>
</gene>
<feature type="compositionally biased region" description="Acidic residues" evidence="10">
    <location>
        <begin position="239"/>
        <end position="262"/>
    </location>
</feature>
<keyword evidence="8" id="KW-0067">ATP-binding</keyword>